<evidence type="ECO:0000256" key="1">
    <source>
        <dbReference type="SAM" id="SignalP"/>
    </source>
</evidence>
<dbReference type="Proteomes" id="UP000515158">
    <property type="component" value="Unplaced"/>
</dbReference>
<accession>A0A6P8YTE2</accession>
<evidence type="ECO:0000313" key="2">
    <source>
        <dbReference type="Proteomes" id="UP000515158"/>
    </source>
</evidence>
<reference evidence="3" key="1">
    <citation type="submission" date="2025-08" db="UniProtKB">
        <authorList>
            <consortium name="RefSeq"/>
        </authorList>
    </citation>
    <scope>IDENTIFICATION</scope>
    <source>
        <tissue evidence="3">Total insect</tissue>
    </source>
</reference>
<feature type="signal peptide" evidence="1">
    <location>
        <begin position="1"/>
        <end position="18"/>
    </location>
</feature>
<dbReference type="KEGG" id="tpal:117644981"/>
<feature type="chain" id="PRO_5028148130" evidence="1">
    <location>
        <begin position="19"/>
        <end position="178"/>
    </location>
</feature>
<evidence type="ECO:0000313" key="3">
    <source>
        <dbReference type="RefSeq" id="XP_034240735.1"/>
    </source>
</evidence>
<protein>
    <submittedName>
        <fullName evidence="3">Uncharacterized protein LOC117644981</fullName>
    </submittedName>
</protein>
<proteinExistence type="predicted"/>
<keyword evidence="1" id="KW-0732">Signal</keyword>
<dbReference type="AlphaFoldDB" id="A0A6P8YTE2"/>
<dbReference type="OrthoDB" id="10568983at2759"/>
<sequence>MALNVITVATCVIVGAAAATSDATDAGDILQHEADDVGIAGDAFELGLPPEPHEGGHFLDDPFDTLLAVKAADGSSHLRLTDDEFLIEPVLSSDGTPPIQENVVDGPLLDVLLTVNGLDHALLALNRMDASLLGFADGEPERCNIQNCRKTCILHNCPGGYCDKLRRCRCFAVAGRGT</sequence>
<name>A0A6P8YTE2_THRPL</name>
<keyword evidence="2" id="KW-1185">Reference proteome</keyword>
<dbReference type="GeneID" id="117644981"/>
<dbReference type="InParanoid" id="A0A6P8YTE2"/>
<gene>
    <name evidence="3" type="primary">LOC117644981</name>
</gene>
<dbReference type="RefSeq" id="XP_034240735.1">
    <property type="nucleotide sequence ID" value="XM_034384844.1"/>
</dbReference>
<organism evidence="3">
    <name type="scientific">Thrips palmi</name>
    <name type="common">Melon thrips</name>
    <dbReference type="NCBI Taxonomy" id="161013"/>
    <lineage>
        <taxon>Eukaryota</taxon>
        <taxon>Metazoa</taxon>
        <taxon>Ecdysozoa</taxon>
        <taxon>Arthropoda</taxon>
        <taxon>Hexapoda</taxon>
        <taxon>Insecta</taxon>
        <taxon>Pterygota</taxon>
        <taxon>Neoptera</taxon>
        <taxon>Paraneoptera</taxon>
        <taxon>Thysanoptera</taxon>
        <taxon>Terebrantia</taxon>
        <taxon>Thripoidea</taxon>
        <taxon>Thripidae</taxon>
        <taxon>Thrips</taxon>
    </lineage>
</organism>